<dbReference type="EMBL" id="JAKNSF020000022">
    <property type="protein sequence ID" value="KAK7731693.1"/>
    <property type="molecule type" value="Genomic_DNA"/>
</dbReference>
<keyword evidence="2" id="KW-1185">Reference proteome</keyword>
<evidence type="ECO:0008006" key="3">
    <source>
        <dbReference type="Google" id="ProtNLM"/>
    </source>
</evidence>
<comment type="caution">
    <text evidence="1">The sequence shown here is derived from an EMBL/GenBank/DDBJ whole genome shotgun (WGS) entry which is preliminary data.</text>
</comment>
<name>A0ABR1PBR0_DIAER</name>
<dbReference type="SUPFAM" id="SSF56112">
    <property type="entry name" value="Protein kinase-like (PK-like)"/>
    <property type="match status" value="1"/>
</dbReference>
<organism evidence="1 2">
    <name type="scientific">Diaporthe eres</name>
    <name type="common">Phomopsis oblonga</name>
    <dbReference type="NCBI Taxonomy" id="83184"/>
    <lineage>
        <taxon>Eukaryota</taxon>
        <taxon>Fungi</taxon>
        <taxon>Dikarya</taxon>
        <taxon>Ascomycota</taxon>
        <taxon>Pezizomycotina</taxon>
        <taxon>Sordariomycetes</taxon>
        <taxon>Sordariomycetidae</taxon>
        <taxon>Diaporthales</taxon>
        <taxon>Diaporthaceae</taxon>
        <taxon>Diaporthe</taxon>
        <taxon>Diaporthe eres species complex</taxon>
    </lineage>
</organism>
<dbReference type="InterPro" id="IPR011009">
    <property type="entry name" value="Kinase-like_dom_sf"/>
</dbReference>
<gene>
    <name evidence="1" type="ORF">SLS63_005380</name>
</gene>
<proteinExistence type="predicted"/>
<dbReference type="Proteomes" id="UP001430848">
    <property type="component" value="Unassembled WGS sequence"/>
</dbReference>
<evidence type="ECO:0000313" key="1">
    <source>
        <dbReference type="EMBL" id="KAK7731693.1"/>
    </source>
</evidence>
<protein>
    <recommendedName>
        <fullName evidence="3">Aminoglycoside phosphotransferase domain-containing protein</fullName>
    </recommendedName>
</protein>
<accession>A0ABR1PBR0</accession>
<evidence type="ECO:0000313" key="2">
    <source>
        <dbReference type="Proteomes" id="UP001430848"/>
    </source>
</evidence>
<reference evidence="1 2" key="1">
    <citation type="submission" date="2024-02" db="EMBL/GenBank/DDBJ databases">
        <title>De novo assembly and annotation of 12 fungi associated with fruit tree decline syndrome in Ontario, Canada.</title>
        <authorList>
            <person name="Sulman M."/>
            <person name="Ellouze W."/>
            <person name="Ilyukhin E."/>
        </authorList>
    </citation>
    <scope>NUCLEOTIDE SEQUENCE [LARGE SCALE GENOMIC DNA]</scope>
    <source>
        <strain evidence="1 2">M169</strain>
    </source>
</reference>
<sequence length="196" mass="22634">MIEKAISAEKPSVEWADLTFLDVRLRDTFGEGTNPHRGRLRVVTHAEFGDGEFEMVMKIWPTPASSKVGLENEMMVYRACDGMGITPEFVAYVSEQGRIIGMLTEYHGEAHKPKTNDEKELCRTALHTFQTLTGWQRKPRANHKDNYLIEDGKVLLIDLASVYPPEEVSRKGNEWTQKLLHRDFDAYWDHYNYILT</sequence>